<evidence type="ECO:0000256" key="3">
    <source>
        <dbReference type="ARBA" id="ARBA00007658"/>
    </source>
</evidence>
<keyword evidence="9" id="KW-0326">Glycosidase</keyword>
<keyword evidence="5 8" id="KW-1015">Disulfide bond</keyword>
<feature type="chain" id="PRO_5015681300" description="alpha-1,2-Mannosidase" evidence="10">
    <location>
        <begin position="31"/>
        <end position="586"/>
    </location>
</feature>
<organism evidence="11 12">
    <name type="scientific">Corynespora cassiicola Philippines</name>
    <dbReference type="NCBI Taxonomy" id="1448308"/>
    <lineage>
        <taxon>Eukaryota</taxon>
        <taxon>Fungi</taxon>
        <taxon>Dikarya</taxon>
        <taxon>Ascomycota</taxon>
        <taxon>Pezizomycotina</taxon>
        <taxon>Dothideomycetes</taxon>
        <taxon>Pleosporomycetidae</taxon>
        <taxon>Pleosporales</taxon>
        <taxon>Corynesporascaceae</taxon>
        <taxon>Corynespora</taxon>
    </lineage>
</organism>
<evidence type="ECO:0000313" key="11">
    <source>
        <dbReference type="EMBL" id="PSN61031.1"/>
    </source>
</evidence>
<dbReference type="GO" id="GO:0036503">
    <property type="term" value="P:ERAD pathway"/>
    <property type="evidence" value="ECO:0007669"/>
    <property type="project" value="UniProtKB-ARBA"/>
</dbReference>
<dbReference type="GO" id="GO:0004571">
    <property type="term" value="F:mannosyl-oligosaccharide 1,2-alpha-mannosidase activity"/>
    <property type="evidence" value="ECO:0007669"/>
    <property type="project" value="InterPro"/>
</dbReference>
<dbReference type="GO" id="GO:0005783">
    <property type="term" value="C:endoplasmic reticulum"/>
    <property type="evidence" value="ECO:0007669"/>
    <property type="project" value="TreeGrafter"/>
</dbReference>
<evidence type="ECO:0000256" key="2">
    <source>
        <dbReference type="ARBA" id="ARBA00004922"/>
    </source>
</evidence>
<feature type="binding site" evidence="7">
    <location>
        <position position="577"/>
    </location>
    <ligand>
        <name>Ca(2+)</name>
        <dbReference type="ChEBI" id="CHEBI:29108"/>
    </ligand>
</feature>
<feature type="active site" evidence="6">
    <location>
        <position position="335"/>
    </location>
</feature>
<name>A0A2T2N6F8_CORCC</name>
<evidence type="ECO:0000256" key="6">
    <source>
        <dbReference type="PIRSR" id="PIRSR601382-1"/>
    </source>
</evidence>
<dbReference type="InterPro" id="IPR012341">
    <property type="entry name" value="6hp_glycosidase-like_sf"/>
</dbReference>
<dbReference type="UniPathway" id="UPA00378"/>
<keyword evidence="4 9" id="KW-0378">Hydrolase</keyword>
<dbReference type="PANTHER" id="PTHR11742:SF89">
    <property type="entry name" value="ALPHA-1,2-MANNOSIDASE"/>
    <property type="match status" value="1"/>
</dbReference>
<accession>A0A2T2N6F8</accession>
<comment type="cofactor">
    <cofactor evidence="1 7">
        <name>Ca(2+)</name>
        <dbReference type="ChEBI" id="CHEBI:29108"/>
    </cofactor>
</comment>
<dbReference type="EC" id="3.2.1.-" evidence="9"/>
<dbReference type="FunFam" id="1.50.10.10:FF:000037">
    <property type="entry name" value="alpha-1,2-Mannosidase"/>
    <property type="match status" value="1"/>
</dbReference>
<sequence>MPLHARRQGRRWPSLLAFIFISLLLWKVDILPIPLLPSPPRFPSSQKGCPASPPRPAIVPPPRPGFNWRAIETLNPVPKLAKLPSGGRTKLPNVQYEFQQEEEAPLYHELMRKRRQAAVKAAFKRSWSAYQEKAWTKDELKPLSGGFKTTFGGWGATLVDSLDTLWIMDLKAEFNEAVAAVANIDFRPGKGQVNMFEITIRYLGGLLAAYDLTDCKDDRLLTKAIELGDMVYASFDTPNRMPITRWDAEKASKGEAQTAAANGIIAELASFSLEFTRLSQLTGDMRYYDAVTRVTDVLEDQQNKTKIPGLWPVGINVQAPDLTQDTLFSLGAMADSAYEYLAKTYQLLGGAKHAAQYKTMYESAMDAVIKHLLFRPMVPDQADILMPTSVRAESPTSVRQDHTGQHLVCFVGGMLALGGRLFQNDSHIEYGRRVTDACVWTYDNAPNRIMPEMFTMPACPSHDACAYAPQGTQQHPGFTHVSDARYILRPEAIESVFYMYRITGDTAYQDTAWEMFQAIDSQSRTEYANAALRDVMQDGGEKEDSMESFWLAETLKYFYLIFSEPGLVSLNEWVFNTEAHPFRLVT</sequence>
<feature type="disulfide bond" evidence="8">
    <location>
        <begin position="409"/>
        <end position="438"/>
    </location>
</feature>
<dbReference type="GO" id="GO:0016020">
    <property type="term" value="C:membrane"/>
    <property type="evidence" value="ECO:0007669"/>
    <property type="project" value="InterPro"/>
</dbReference>
<dbReference type="GO" id="GO:0005509">
    <property type="term" value="F:calcium ion binding"/>
    <property type="evidence" value="ECO:0007669"/>
    <property type="project" value="InterPro"/>
</dbReference>
<dbReference type="Pfam" id="PF01532">
    <property type="entry name" value="Glyco_hydro_47"/>
    <property type="match status" value="1"/>
</dbReference>
<keyword evidence="7" id="KW-0106">Calcium</keyword>
<keyword evidence="7" id="KW-0479">Metal-binding</keyword>
<evidence type="ECO:0000256" key="8">
    <source>
        <dbReference type="PIRSR" id="PIRSR601382-3"/>
    </source>
</evidence>
<evidence type="ECO:0000313" key="12">
    <source>
        <dbReference type="Proteomes" id="UP000240883"/>
    </source>
</evidence>
<evidence type="ECO:0000256" key="10">
    <source>
        <dbReference type="SAM" id="SignalP"/>
    </source>
</evidence>
<dbReference type="EMBL" id="KZ678146">
    <property type="protein sequence ID" value="PSN61031.1"/>
    <property type="molecule type" value="Genomic_DNA"/>
</dbReference>
<feature type="active site" description="Proton donor" evidence="6">
    <location>
        <position position="452"/>
    </location>
</feature>
<dbReference type="OrthoDB" id="8118055at2759"/>
<dbReference type="Proteomes" id="UP000240883">
    <property type="component" value="Unassembled WGS sequence"/>
</dbReference>
<evidence type="ECO:0000256" key="5">
    <source>
        <dbReference type="ARBA" id="ARBA00023157"/>
    </source>
</evidence>
<dbReference type="InterPro" id="IPR050749">
    <property type="entry name" value="Glycosyl_Hydrolase_47"/>
</dbReference>
<feature type="active site" evidence="6">
    <location>
        <position position="491"/>
    </location>
</feature>
<dbReference type="SUPFAM" id="SSF48225">
    <property type="entry name" value="Seven-hairpin glycosidases"/>
    <property type="match status" value="1"/>
</dbReference>
<reference evidence="11 12" key="1">
    <citation type="journal article" date="2018" name="Front. Microbiol.">
        <title>Genome-Wide Analysis of Corynespora cassiicola Leaf Fall Disease Putative Effectors.</title>
        <authorList>
            <person name="Lopez D."/>
            <person name="Ribeiro S."/>
            <person name="Label P."/>
            <person name="Fumanal B."/>
            <person name="Venisse J.S."/>
            <person name="Kohler A."/>
            <person name="de Oliveira R.R."/>
            <person name="Labutti K."/>
            <person name="Lipzen A."/>
            <person name="Lail K."/>
            <person name="Bauer D."/>
            <person name="Ohm R.A."/>
            <person name="Barry K.W."/>
            <person name="Spatafora J."/>
            <person name="Grigoriev I.V."/>
            <person name="Martin F.M."/>
            <person name="Pujade-Renaud V."/>
        </authorList>
    </citation>
    <scope>NUCLEOTIDE SEQUENCE [LARGE SCALE GENOMIC DNA]</scope>
    <source>
        <strain evidence="11 12">Philippines</strain>
    </source>
</reference>
<dbReference type="AlphaFoldDB" id="A0A2T2N6F8"/>
<evidence type="ECO:0000256" key="1">
    <source>
        <dbReference type="ARBA" id="ARBA00001913"/>
    </source>
</evidence>
<dbReference type="PRINTS" id="PR00747">
    <property type="entry name" value="GLYHDRLASE47"/>
</dbReference>
<dbReference type="PANTHER" id="PTHR11742">
    <property type="entry name" value="MANNOSYL-OLIGOSACCHARIDE ALPHA-1,2-MANNOSIDASE-RELATED"/>
    <property type="match status" value="1"/>
</dbReference>
<dbReference type="InterPro" id="IPR036026">
    <property type="entry name" value="Seven-hairpin_glycosidases"/>
</dbReference>
<proteinExistence type="inferred from homology"/>
<evidence type="ECO:0000256" key="9">
    <source>
        <dbReference type="RuleBase" id="RU361193"/>
    </source>
</evidence>
<dbReference type="GO" id="GO:0005975">
    <property type="term" value="P:carbohydrate metabolic process"/>
    <property type="evidence" value="ECO:0007669"/>
    <property type="project" value="InterPro"/>
</dbReference>
<dbReference type="Gene3D" id="1.50.10.10">
    <property type="match status" value="1"/>
</dbReference>
<comment type="pathway">
    <text evidence="2">Protein modification; protein glycosylation.</text>
</comment>
<dbReference type="STRING" id="1448308.A0A2T2N6F8"/>
<feature type="signal peptide" evidence="10">
    <location>
        <begin position="1"/>
        <end position="30"/>
    </location>
</feature>
<keyword evidence="12" id="KW-1185">Reference proteome</keyword>
<keyword evidence="10" id="KW-0732">Signal</keyword>
<evidence type="ECO:0000256" key="4">
    <source>
        <dbReference type="ARBA" id="ARBA00022801"/>
    </source>
</evidence>
<protein>
    <recommendedName>
        <fullName evidence="9">alpha-1,2-Mannosidase</fullName>
        <ecNumber evidence="9">3.2.1.-</ecNumber>
    </recommendedName>
</protein>
<dbReference type="InterPro" id="IPR001382">
    <property type="entry name" value="Glyco_hydro_47"/>
</dbReference>
<evidence type="ECO:0000256" key="7">
    <source>
        <dbReference type="PIRSR" id="PIRSR601382-2"/>
    </source>
</evidence>
<feature type="active site" description="Proton donor" evidence="6">
    <location>
        <position position="197"/>
    </location>
</feature>
<comment type="similarity">
    <text evidence="3 9">Belongs to the glycosyl hydrolase 47 family.</text>
</comment>
<gene>
    <name evidence="11" type="ORF">BS50DRAFT_505528</name>
</gene>